<dbReference type="PANTHER" id="PTHR38674">
    <property type="entry name" value="ALKANE 1-MONOOXYGENASE 1"/>
    <property type="match status" value="1"/>
</dbReference>
<keyword evidence="4" id="KW-0997">Cell inner membrane</keyword>
<evidence type="ECO:0000256" key="4">
    <source>
        <dbReference type="ARBA" id="ARBA00022519"/>
    </source>
</evidence>
<dbReference type="Pfam" id="PF00487">
    <property type="entry name" value="FA_desaturase"/>
    <property type="match status" value="1"/>
</dbReference>
<comment type="similarity">
    <text evidence="2">Belongs to the fatty acid desaturase type 1 family. AlkB subfamily.</text>
</comment>
<reference evidence="14" key="1">
    <citation type="journal article" date="2016" name="Appl. Environ. Microbiol.">
        <title>Functional Metagenomics of a Biostimulated Petroleum-Contaminated Soil Reveals an Extraordinary Diversity of Extradiol Dioxygenases.</title>
        <authorList>
            <person name="Terron-Gonzalez L."/>
            <person name="Martin-Cabello G."/>
            <person name="Ferrer M."/>
            <person name="Santero E."/>
        </authorList>
    </citation>
    <scope>NUCLEOTIDE SEQUENCE</scope>
</reference>
<proteinExistence type="inferred from homology"/>
<dbReference type="InterPro" id="IPR005804">
    <property type="entry name" value="FA_desaturase_dom"/>
</dbReference>
<dbReference type="GO" id="GO:0046872">
    <property type="term" value="F:metal ion binding"/>
    <property type="evidence" value="ECO:0007669"/>
    <property type="project" value="UniProtKB-KW"/>
</dbReference>
<keyword evidence="10" id="KW-0503">Monooxygenase</keyword>
<evidence type="ECO:0000256" key="6">
    <source>
        <dbReference type="ARBA" id="ARBA00022723"/>
    </source>
</evidence>
<name>A0A126SYU4_9BACT</name>
<feature type="transmembrane region" description="Helical" evidence="12">
    <location>
        <begin position="91"/>
        <end position="111"/>
    </location>
</feature>
<sequence length="367" mass="41367">MPRIGEYARYLIATAMLCNGIVGLYLGGYWVWLGLVGFVSLALLDFTAGADHSLRGGAGKWFYNGVLYLQLPLMVTLWVLFALHIRAGDLGWFNMLGALIAVAFLSALGGLPSAHELMHRKHPLEIACCSLYLTVFGLPMNDLNHVHGHHPFVGTADDSDTPVRGQSVYRFVWHSIVDGTVKAYRFEKARLAKRDHSVLWWRSRLVWALLSVGAWVGFFLWLAGPLGLPWLIAAWAVCFLILGGFNYTQHYGIVRQPGTPLLPHHSWNHLNTFSRAVSFEISTHSEHHLDPDKHYELLRPYTDAPQMPSIVACFLASFIPPLWERMIAKPRLENWDRHYASPTEQRLAMDANARAGWPRWLEPAPGA</sequence>
<dbReference type="CDD" id="cd03512">
    <property type="entry name" value="Alkane-hydroxylase"/>
    <property type="match status" value="1"/>
</dbReference>
<keyword evidence="11 12" id="KW-0472">Membrane</keyword>
<feature type="transmembrane region" description="Helical" evidence="12">
    <location>
        <begin position="32"/>
        <end position="50"/>
    </location>
</feature>
<dbReference type="EMBL" id="KU144986">
    <property type="protein sequence ID" value="AMK59443.1"/>
    <property type="molecule type" value="Genomic_DNA"/>
</dbReference>
<evidence type="ECO:0000256" key="8">
    <source>
        <dbReference type="ARBA" id="ARBA00023002"/>
    </source>
</evidence>
<protein>
    <submittedName>
        <fullName evidence="14">Fatty acid desaturase</fullName>
    </submittedName>
</protein>
<evidence type="ECO:0000259" key="13">
    <source>
        <dbReference type="Pfam" id="PF00487"/>
    </source>
</evidence>
<dbReference type="InterPro" id="IPR033885">
    <property type="entry name" value="AlkB/XylM"/>
</dbReference>
<dbReference type="GO" id="GO:0006629">
    <property type="term" value="P:lipid metabolic process"/>
    <property type="evidence" value="ECO:0007669"/>
    <property type="project" value="InterPro"/>
</dbReference>
<evidence type="ECO:0000256" key="11">
    <source>
        <dbReference type="ARBA" id="ARBA00023136"/>
    </source>
</evidence>
<organism evidence="14">
    <name type="scientific">uncultured bacterium UPO64</name>
    <dbReference type="NCBI Taxonomy" id="1776983"/>
    <lineage>
        <taxon>Bacteria</taxon>
        <taxon>environmental samples</taxon>
    </lineage>
</organism>
<evidence type="ECO:0000256" key="1">
    <source>
        <dbReference type="ARBA" id="ARBA00004429"/>
    </source>
</evidence>
<evidence type="ECO:0000256" key="3">
    <source>
        <dbReference type="ARBA" id="ARBA00022475"/>
    </source>
</evidence>
<dbReference type="AlphaFoldDB" id="A0A126SYU4"/>
<evidence type="ECO:0000313" key="14">
    <source>
        <dbReference type="EMBL" id="AMK59443.1"/>
    </source>
</evidence>
<keyword evidence="9" id="KW-0408">Iron</keyword>
<comment type="subcellular location">
    <subcellularLocation>
        <location evidence="1">Cell inner membrane</location>
        <topology evidence="1">Multi-pass membrane protein</topology>
    </subcellularLocation>
</comment>
<dbReference type="GO" id="GO:0005886">
    <property type="term" value="C:plasma membrane"/>
    <property type="evidence" value="ECO:0007669"/>
    <property type="project" value="UniProtKB-SubCell"/>
</dbReference>
<feature type="transmembrane region" description="Helical" evidence="12">
    <location>
        <begin position="230"/>
        <end position="248"/>
    </location>
</feature>
<evidence type="ECO:0000256" key="5">
    <source>
        <dbReference type="ARBA" id="ARBA00022692"/>
    </source>
</evidence>
<accession>A0A126SYU4</accession>
<dbReference type="GO" id="GO:0004497">
    <property type="term" value="F:monooxygenase activity"/>
    <property type="evidence" value="ECO:0007669"/>
    <property type="project" value="UniProtKB-KW"/>
</dbReference>
<keyword evidence="5 12" id="KW-0812">Transmembrane</keyword>
<evidence type="ECO:0000256" key="10">
    <source>
        <dbReference type="ARBA" id="ARBA00023033"/>
    </source>
</evidence>
<evidence type="ECO:0000256" key="12">
    <source>
        <dbReference type="SAM" id="Phobius"/>
    </source>
</evidence>
<evidence type="ECO:0000256" key="2">
    <source>
        <dbReference type="ARBA" id="ARBA00010823"/>
    </source>
</evidence>
<evidence type="ECO:0000256" key="7">
    <source>
        <dbReference type="ARBA" id="ARBA00022989"/>
    </source>
</evidence>
<dbReference type="PANTHER" id="PTHR38674:SF1">
    <property type="entry name" value="ALKANE 1-MONOOXYGENASE 1"/>
    <property type="match status" value="1"/>
</dbReference>
<feature type="transmembrane region" description="Helical" evidence="12">
    <location>
        <begin position="205"/>
        <end position="224"/>
    </location>
</feature>
<keyword evidence="6" id="KW-0479">Metal-binding</keyword>
<keyword evidence="7 12" id="KW-1133">Transmembrane helix</keyword>
<evidence type="ECO:0000256" key="9">
    <source>
        <dbReference type="ARBA" id="ARBA00023004"/>
    </source>
</evidence>
<feature type="domain" description="Fatty acid desaturase" evidence="13">
    <location>
        <begin position="91"/>
        <end position="302"/>
    </location>
</feature>
<keyword evidence="8" id="KW-0560">Oxidoreductase</keyword>
<feature type="transmembrane region" description="Helical" evidence="12">
    <location>
        <begin position="62"/>
        <end position="85"/>
    </location>
</feature>
<keyword evidence="3" id="KW-1003">Cell membrane</keyword>